<dbReference type="InterPro" id="IPR023393">
    <property type="entry name" value="START-like_dom_sf"/>
</dbReference>
<comment type="caution">
    <text evidence="1">The sequence shown here is derived from an EMBL/GenBank/DDBJ whole genome shotgun (WGS) entry which is preliminary data.</text>
</comment>
<sequence length="145" mass="16718">MTTLKFTVDINAPASKVWRVLWDDATYRKWTTAFCEGSYAVSNWNEGDAVHFLAPNGDGMYSVIEKKIANQLMSFRHIGNIKEYKEMPLDEETRLWCNSKETYELSEENNQTQLTVSIDALETYVGFFNESMPKAIELIKNLSEN</sequence>
<evidence type="ECO:0000313" key="1">
    <source>
        <dbReference type="EMBL" id="MBC5834441.1"/>
    </source>
</evidence>
<keyword evidence="2" id="KW-1185">Reference proteome</keyword>
<protein>
    <submittedName>
        <fullName evidence="1">SRPBCC domain-containing protein</fullName>
    </submittedName>
</protein>
<dbReference type="Proteomes" id="UP000605990">
    <property type="component" value="Unassembled WGS sequence"/>
</dbReference>
<organism evidence="1 2">
    <name type="scientific">Flavobacterium bernardetii</name>
    <dbReference type="NCBI Taxonomy" id="2813823"/>
    <lineage>
        <taxon>Bacteria</taxon>
        <taxon>Pseudomonadati</taxon>
        <taxon>Bacteroidota</taxon>
        <taxon>Flavobacteriia</taxon>
        <taxon>Flavobacteriales</taxon>
        <taxon>Flavobacteriaceae</taxon>
        <taxon>Flavobacterium</taxon>
    </lineage>
</organism>
<proteinExistence type="predicted"/>
<name>A0ABR7IXD2_9FLAO</name>
<dbReference type="EMBL" id="JACRUN010000002">
    <property type="protein sequence ID" value="MBC5834441.1"/>
    <property type="molecule type" value="Genomic_DNA"/>
</dbReference>
<accession>A0ABR7IXD2</accession>
<dbReference type="SUPFAM" id="SSF55961">
    <property type="entry name" value="Bet v1-like"/>
    <property type="match status" value="1"/>
</dbReference>
<dbReference type="RefSeq" id="WP_166126171.1">
    <property type="nucleotide sequence ID" value="NZ_JAANOQ010000003.1"/>
</dbReference>
<evidence type="ECO:0000313" key="2">
    <source>
        <dbReference type="Proteomes" id="UP000605990"/>
    </source>
</evidence>
<gene>
    <name evidence="1" type="ORF">H8R27_06030</name>
</gene>
<reference evidence="1 2" key="1">
    <citation type="submission" date="2020-08" db="EMBL/GenBank/DDBJ databases">
        <title>Description of novel Flavobacterium F-408 isolate.</title>
        <authorList>
            <person name="Saticioglu I.B."/>
            <person name="Duman M."/>
            <person name="Altun S."/>
        </authorList>
    </citation>
    <scope>NUCLEOTIDE SEQUENCE [LARGE SCALE GENOMIC DNA]</scope>
    <source>
        <strain evidence="1 2">F-408</strain>
    </source>
</reference>
<dbReference type="Gene3D" id="3.30.530.20">
    <property type="match status" value="1"/>
</dbReference>